<dbReference type="PANTHER" id="PTHR43685">
    <property type="entry name" value="GLYCOSYLTRANSFERASE"/>
    <property type="match status" value="1"/>
</dbReference>
<dbReference type="Pfam" id="PF00535">
    <property type="entry name" value="Glycos_transf_2"/>
    <property type="match status" value="1"/>
</dbReference>
<dbReference type="GO" id="GO:0016740">
    <property type="term" value="F:transferase activity"/>
    <property type="evidence" value="ECO:0007669"/>
    <property type="project" value="UniProtKB-KW"/>
</dbReference>
<protein>
    <submittedName>
        <fullName evidence="3">Glycosyl transferase</fullName>
    </submittedName>
</protein>
<dbReference type="RefSeq" id="WP_228723561.1">
    <property type="nucleotide sequence ID" value="NZ_AP023189.1"/>
</dbReference>
<evidence type="ECO:0000313" key="6">
    <source>
        <dbReference type="Proteomes" id="UP001054892"/>
    </source>
</evidence>
<dbReference type="EMBL" id="AP023189">
    <property type="protein sequence ID" value="BCG23488.1"/>
    <property type="molecule type" value="Genomic_DNA"/>
</dbReference>
<dbReference type="Proteomes" id="UP000509383">
    <property type="component" value="Chromosome"/>
</dbReference>
<evidence type="ECO:0000313" key="5">
    <source>
        <dbReference type="Proteomes" id="UP000509383"/>
    </source>
</evidence>
<dbReference type="Gene3D" id="3.90.550.10">
    <property type="entry name" value="Spore Coat Polysaccharide Biosynthesis Protein SpsA, Chain A"/>
    <property type="match status" value="1"/>
</dbReference>
<keyword evidence="1" id="KW-0997">Cell inner membrane</keyword>
<dbReference type="PANTHER" id="PTHR43685:SF2">
    <property type="entry name" value="GLYCOSYLTRANSFERASE 2-LIKE DOMAIN-CONTAINING PROTEIN"/>
    <property type="match status" value="1"/>
</dbReference>
<dbReference type="InterPro" id="IPR029044">
    <property type="entry name" value="Nucleotide-diphossugar_trans"/>
</dbReference>
<keyword evidence="1" id="KW-1003">Cell membrane</keyword>
<dbReference type="KEGG" id="ptw:TUM18999_16790"/>
<evidence type="ECO:0000313" key="3">
    <source>
        <dbReference type="EMBL" id="BCG23488.1"/>
    </source>
</evidence>
<name>A0A6J4E221_9PSED</name>
<dbReference type="SUPFAM" id="SSF53448">
    <property type="entry name" value="Nucleotide-diphospho-sugar transferases"/>
    <property type="match status" value="1"/>
</dbReference>
<dbReference type="Proteomes" id="UP001054892">
    <property type="component" value="Unassembled WGS sequence"/>
</dbReference>
<keyword evidence="1" id="KW-0472">Membrane</keyword>
<accession>A0A6J4E221</accession>
<proteinExistence type="predicted"/>
<dbReference type="InterPro" id="IPR050834">
    <property type="entry name" value="Glycosyltransf_2"/>
</dbReference>
<dbReference type="EMBL" id="BQKM01000002">
    <property type="protein sequence ID" value="GJN51532.1"/>
    <property type="molecule type" value="Genomic_DNA"/>
</dbReference>
<evidence type="ECO:0000259" key="2">
    <source>
        <dbReference type="Pfam" id="PF00535"/>
    </source>
</evidence>
<evidence type="ECO:0000256" key="1">
    <source>
        <dbReference type="ARBA" id="ARBA00022519"/>
    </source>
</evidence>
<dbReference type="InterPro" id="IPR001173">
    <property type="entry name" value="Glyco_trans_2-like"/>
</dbReference>
<feature type="domain" description="Glycosyltransferase 2-like" evidence="2">
    <location>
        <begin position="23"/>
        <end position="138"/>
    </location>
</feature>
<sequence length="320" mass="36442">MGMELAQAGVLDESASFCPRFAVLLAAYNGMQWLSEQLDSILGQVDVDVTVYVSTDKSSDGTHAWVSDVADADPRVVPLIYGDVFGGAAKNFFRLLRDVDFEHVDYIAFADQDDIWLPDKLSRAHCHIVSRGCDGYSSNVMAFWPDGRRALVNKSQAQVKWDYHFEAAGPGCTYVMTNELAAAIKHCVINHRQRVDEVALHDWFCYAFARAKGYRWYIDPVPSMLYRQHESNQFGVNSGSKAFQSRLNQVFNGWWLAQVRLIYSILETKNLILILRLDTSYRMALLGLSLRAWQCRRRPRDKLFFAIICWALMFKGPDNG</sequence>
<dbReference type="AlphaFoldDB" id="A0A6J4E221"/>
<evidence type="ECO:0000313" key="4">
    <source>
        <dbReference type="EMBL" id="GJN51532.1"/>
    </source>
</evidence>
<gene>
    <name evidence="3" type="ORF">TUM18999_16790</name>
    <name evidence="4" type="ORF">TUM20286_12840</name>
</gene>
<organism evidence="3 5">
    <name type="scientific">Pseudomonas tohonis</name>
    <dbReference type="NCBI Taxonomy" id="2725477"/>
    <lineage>
        <taxon>Bacteria</taxon>
        <taxon>Pseudomonadati</taxon>
        <taxon>Pseudomonadota</taxon>
        <taxon>Gammaproteobacteria</taxon>
        <taxon>Pseudomonadales</taxon>
        <taxon>Pseudomonadaceae</taxon>
        <taxon>Pseudomonas</taxon>
    </lineage>
</organism>
<reference evidence="3 5" key="1">
    <citation type="submission" date="2020-05" db="EMBL/GenBank/DDBJ databases">
        <title>Characterization of novel class B3 metallo-beta-lactamase from novel Pseudomonas species.</title>
        <authorList>
            <person name="Yamada K."/>
            <person name="Aoki K."/>
            <person name="Ishii Y."/>
        </authorList>
    </citation>
    <scope>NUCLEOTIDE SEQUENCE [LARGE SCALE GENOMIC DNA]</scope>
    <source>
        <strain evidence="3 5">TUM18999</strain>
        <strain evidence="4 6">TUM20286</strain>
    </source>
</reference>
<keyword evidence="3" id="KW-0808">Transferase</keyword>
<keyword evidence="6" id="KW-1185">Reference proteome</keyword>